<protein>
    <submittedName>
        <fullName evidence="1">DUF1840 domain-containing protein</fullName>
    </submittedName>
</protein>
<keyword evidence="2" id="KW-1185">Reference proteome</keyword>
<accession>A0A2N8KIA2</accession>
<dbReference type="RefSeq" id="WP_102772969.1">
    <property type="nucleotide sequence ID" value="NZ_POQS01000003.1"/>
</dbReference>
<proteinExistence type="predicted"/>
<dbReference type="Proteomes" id="UP000235994">
    <property type="component" value="Unassembled WGS sequence"/>
</dbReference>
<evidence type="ECO:0000313" key="1">
    <source>
        <dbReference type="EMBL" id="PND33183.1"/>
    </source>
</evidence>
<sequence length="115" mass="12734">MLITFHSKVVAEVLMLTDHAGALLHAAGKSFGDKIPERGVFTVEQLQPAIDGIERAIEDYQRAHEGAEDEDEDKPPVSPMARMVGMKERAFPLLDMMRQSLAAGAEVTWEVSRGW</sequence>
<dbReference type="EMBL" id="POQS01000003">
    <property type="protein sequence ID" value="PND33183.1"/>
    <property type="molecule type" value="Genomic_DNA"/>
</dbReference>
<reference evidence="1 2" key="1">
    <citation type="submission" date="2018-01" db="EMBL/GenBank/DDBJ databases">
        <title>The draft genome of an aniline degradation strain ANB-1.</title>
        <authorList>
            <person name="Zhang L."/>
            <person name="Jiang J."/>
        </authorList>
    </citation>
    <scope>NUCLEOTIDE SEQUENCE [LARGE SCALE GENOMIC DNA]</scope>
    <source>
        <strain evidence="1 2">ANB-1</strain>
    </source>
</reference>
<comment type="caution">
    <text evidence="1">The sequence shown here is derived from an EMBL/GenBank/DDBJ whole genome shotgun (WGS) entry which is preliminary data.</text>
</comment>
<dbReference type="InterPro" id="IPR014991">
    <property type="entry name" value="DUF1840"/>
</dbReference>
<name>A0A2N8KIA2_9BURK</name>
<evidence type="ECO:0000313" key="2">
    <source>
        <dbReference type="Proteomes" id="UP000235994"/>
    </source>
</evidence>
<gene>
    <name evidence="1" type="ORF">C1I89_11820</name>
</gene>
<dbReference type="Pfam" id="PF08895">
    <property type="entry name" value="DUF1840"/>
    <property type="match status" value="1"/>
</dbReference>
<organism evidence="1 2">
    <name type="scientific">Achromobacter pulmonis</name>
    <dbReference type="NCBI Taxonomy" id="1389932"/>
    <lineage>
        <taxon>Bacteria</taxon>
        <taxon>Pseudomonadati</taxon>
        <taxon>Pseudomonadota</taxon>
        <taxon>Betaproteobacteria</taxon>
        <taxon>Burkholderiales</taxon>
        <taxon>Alcaligenaceae</taxon>
        <taxon>Achromobacter</taxon>
    </lineage>
</organism>
<dbReference type="AlphaFoldDB" id="A0A2N8KIA2"/>